<sequence>MKFLGEKYLLSSDFALVLYESVKDLPIVDAHNHCDVREIYENKGWEDIWQVEAATDHYVWELMRRSGIDEERITGKASNYEKWVALATVFPRFVGNPTYEWIHLDLRRRFGIQEIIRKETADLIWNKTKELLKKDHMKPRQLLVDMNVEIMCTTDDPADDLIYHKKLQEEFPAVRILPTWRPDRACRIDKPDWKDYIKKLEQRTNISIVNLDDFIEALKKTHDYFAQLGCRCTDHAILEPNFEYVSKEEASKIFSKALTGVATEKDAEKFLAYMMYQFGEMNVEKNWVMQLHIGALRDYRDKLYKALGPDSGGDIVAGYVNIAKGMRQFFNYFDGRLKMVLYCLDPGCLPMIATIARAFENVFIGAPWWFNDSPYGMRSQLEYIATVDLLSNFVGMVTDSRKLMSYGSRTEMFRRVLCDVVANMVEKGQIPEPEAFELCKNLSYLRPKEFFFGR</sequence>
<dbReference type="PATRIC" id="fig|688269.3.peg.998"/>
<keyword evidence="6 7" id="KW-0413">Isomerase</keyword>
<protein>
    <recommendedName>
        <fullName evidence="5 7">Uronate isomerase</fullName>
        <ecNumber evidence="4 7">5.3.1.12</ecNumber>
    </recommendedName>
    <alternativeName>
        <fullName evidence="7">Glucuronate isomerase</fullName>
    </alternativeName>
    <alternativeName>
        <fullName evidence="7">Uronic isomerase</fullName>
    </alternativeName>
</protein>
<dbReference type="PANTHER" id="PTHR30068">
    <property type="entry name" value="URONATE ISOMERASE"/>
    <property type="match status" value="1"/>
</dbReference>
<keyword evidence="9" id="KW-1185">Reference proteome</keyword>
<dbReference type="RefSeq" id="WP_013932277.1">
    <property type="nucleotide sequence ID" value="NC_015707.1"/>
</dbReference>
<dbReference type="EC" id="5.3.1.12" evidence="4 7"/>
<dbReference type="InterPro" id="IPR032466">
    <property type="entry name" value="Metal_Hydrolase"/>
</dbReference>
<evidence type="ECO:0000313" key="9">
    <source>
        <dbReference type="Proteomes" id="UP000006804"/>
    </source>
</evidence>
<dbReference type="Gene3D" id="1.10.2020.10">
    <property type="entry name" value="uronate isomerase, domain 2, chain A"/>
    <property type="match status" value="1"/>
</dbReference>
<evidence type="ECO:0000313" key="8">
    <source>
        <dbReference type="EMBL" id="AEH51057.1"/>
    </source>
</evidence>
<dbReference type="OrthoDB" id="9766564at2"/>
<organism evidence="8 9">
    <name type="scientific">Pseudothermotoga thermarum DSM 5069</name>
    <dbReference type="NCBI Taxonomy" id="688269"/>
    <lineage>
        <taxon>Bacteria</taxon>
        <taxon>Thermotogati</taxon>
        <taxon>Thermotogota</taxon>
        <taxon>Thermotogae</taxon>
        <taxon>Thermotogales</taxon>
        <taxon>Thermotogaceae</taxon>
        <taxon>Pseudothermotoga</taxon>
    </lineage>
</organism>
<dbReference type="Pfam" id="PF02614">
    <property type="entry name" value="UxaC"/>
    <property type="match status" value="1"/>
</dbReference>
<dbReference type="GO" id="GO:0042840">
    <property type="term" value="P:D-glucuronate catabolic process"/>
    <property type="evidence" value="ECO:0007669"/>
    <property type="project" value="TreeGrafter"/>
</dbReference>
<evidence type="ECO:0000256" key="4">
    <source>
        <dbReference type="ARBA" id="ARBA00012546"/>
    </source>
</evidence>
<dbReference type="HOGENOM" id="CLU_044465_1_0_0"/>
<dbReference type="GO" id="GO:0008880">
    <property type="term" value="F:glucuronate isomerase activity"/>
    <property type="evidence" value="ECO:0007669"/>
    <property type="project" value="UniProtKB-UniRule"/>
</dbReference>
<dbReference type="Gene3D" id="3.20.20.140">
    <property type="entry name" value="Metal-dependent hydrolases"/>
    <property type="match status" value="1"/>
</dbReference>
<dbReference type="SUPFAM" id="SSF51556">
    <property type="entry name" value="Metallo-dependent hydrolases"/>
    <property type="match status" value="1"/>
</dbReference>
<comment type="catalytic activity">
    <reaction evidence="7">
        <text>aldehydo-D-galacturonate = keto-D-tagaturonate</text>
        <dbReference type="Rhea" id="RHEA:27702"/>
        <dbReference type="ChEBI" id="CHEBI:12952"/>
        <dbReference type="ChEBI" id="CHEBI:17886"/>
    </reaction>
</comment>
<dbReference type="GO" id="GO:0019698">
    <property type="term" value="P:D-galacturonate catabolic process"/>
    <property type="evidence" value="ECO:0007669"/>
    <property type="project" value="TreeGrafter"/>
</dbReference>
<name>F7YYM5_9THEM</name>
<evidence type="ECO:0000256" key="7">
    <source>
        <dbReference type="HAMAP-Rule" id="MF_00675"/>
    </source>
</evidence>
<comment type="similarity">
    <text evidence="3 7">Belongs to the metallo-dependent hydrolases superfamily. Uronate isomerase family.</text>
</comment>
<proteinExistence type="inferred from homology"/>
<comment type="catalytic activity">
    <reaction evidence="1 7">
        <text>D-glucuronate = D-fructuronate</text>
        <dbReference type="Rhea" id="RHEA:13049"/>
        <dbReference type="ChEBI" id="CHEBI:58720"/>
        <dbReference type="ChEBI" id="CHEBI:59863"/>
        <dbReference type="EC" id="5.3.1.12"/>
    </reaction>
</comment>
<evidence type="ECO:0000256" key="1">
    <source>
        <dbReference type="ARBA" id="ARBA00001165"/>
    </source>
</evidence>
<dbReference type="EMBL" id="CP002351">
    <property type="protein sequence ID" value="AEH51057.1"/>
    <property type="molecule type" value="Genomic_DNA"/>
</dbReference>
<evidence type="ECO:0000256" key="3">
    <source>
        <dbReference type="ARBA" id="ARBA00008397"/>
    </source>
</evidence>
<dbReference type="NCBIfam" id="NF002794">
    <property type="entry name" value="PRK02925.1"/>
    <property type="match status" value="1"/>
</dbReference>
<dbReference type="InterPro" id="IPR003766">
    <property type="entry name" value="Uronate_isomerase"/>
</dbReference>
<dbReference type="STRING" id="688269.Theth_0974"/>
<dbReference type="HAMAP" id="MF_00675">
    <property type="entry name" value="UxaC"/>
    <property type="match status" value="1"/>
</dbReference>
<comment type="pathway">
    <text evidence="2 7">Carbohydrate metabolism; pentose and glucuronate interconversion.</text>
</comment>
<reference evidence="8 9" key="1">
    <citation type="submission" date="2010-11" db="EMBL/GenBank/DDBJ databases">
        <title>The complete genome of Thermotoga thermarum DSM 5069.</title>
        <authorList>
            <consortium name="US DOE Joint Genome Institute (JGI-PGF)"/>
            <person name="Lucas S."/>
            <person name="Copeland A."/>
            <person name="Lapidus A."/>
            <person name="Bruce D."/>
            <person name="Goodwin L."/>
            <person name="Pitluck S."/>
            <person name="Kyrpides N."/>
            <person name="Mavromatis K."/>
            <person name="Ivanova N."/>
            <person name="Zeytun A."/>
            <person name="Brettin T."/>
            <person name="Detter J.C."/>
            <person name="Tapia R."/>
            <person name="Han C."/>
            <person name="Land M."/>
            <person name="Hauser L."/>
            <person name="Markowitz V."/>
            <person name="Cheng J.-F."/>
            <person name="Hugenholtz P."/>
            <person name="Woyke T."/>
            <person name="Wu D."/>
            <person name="Spring S."/>
            <person name="Schroeder M."/>
            <person name="Brambilla E."/>
            <person name="Klenk H.-P."/>
            <person name="Eisen J.A."/>
        </authorList>
    </citation>
    <scope>NUCLEOTIDE SEQUENCE [LARGE SCALE GENOMIC DNA]</scope>
    <source>
        <strain evidence="8 9">DSM 5069</strain>
    </source>
</reference>
<dbReference type="eggNOG" id="COG1904">
    <property type="taxonomic scope" value="Bacteria"/>
</dbReference>
<dbReference type="UniPathway" id="UPA00246"/>
<evidence type="ECO:0000256" key="6">
    <source>
        <dbReference type="ARBA" id="ARBA00023235"/>
    </source>
</evidence>
<dbReference type="KEGG" id="tta:Theth_0974"/>
<dbReference type="AlphaFoldDB" id="F7YYM5"/>
<gene>
    <name evidence="7" type="primary">uxaC</name>
    <name evidence="8" type="ORF">Theth_0974</name>
</gene>
<dbReference type="PANTHER" id="PTHR30068:SF4">
    <property type="entry name" value="URONATE ISOMERASE"/>
    <property type="match status" value="1"/>
</dbReference>
<dbReference type="Proteomes" id="UP000006804">
    <property type="component" value="Chromosome"/>
</dbReference>
<accession>F7YYM5</accession>
<evidence type="ECO:0000256" key="2">
    <source>
        <dbReference type="ARBA" id="ARBA00004892"/>
    </source>
</evidence>
<evidence type="ECO:0000256" key="5">
    <source>
        <dbReference type="ARBA" id="ARBA00020555"/>
    </source>
</evidence>